<protein>
    <submittedName>
        <fullName evidence="3">NAD(P)-dependent oxidoreductase</fullName>
    </submittedName>
</protein>
<dbReference type="InterPro" id="IPR001509">
    <property type="entry name" value="Epimerase_deHydtase"/>
</dbReference>
<dbReference type="Pfam" id="PF01370">
    <property type="entry name" value="Epimerase"/>
    <property type="match status" value="1"/>
</dbReference>
<gene>
    <name evidence="3" type="ORF">G4Y79_04175</name>
</gene>
<feature type="region of interest" description="Disordered" evidence="1">
    <location>
        <begin position="1"/>
        <end position="23"/>
    </location>
</feature>
<organism evidence="3 4">
    <name type="scientific">Phototrophicus methaneseepsis</name>
    <dbReference type="NCBI Taxonomy" id="2710758"/>
    <lineage>
        <taxon>Bacteria</taxon>
        <taxon>Bacillati</taxon>
        <taxon>Chloroflexota</taxon>
        <taxon>Candidatus Thermofontia</taxon>
        <taxon>Phototrophicales</taxon>
        <taxon>Phototrophicaceae</taxon>
        <taxon>Phototrophicus</taxon>
    </lineage>
</organism>
<keyword evidence="4" id="KW-1185">Reference proteome</keyword>
<dbReference type="PANTHER" id="PTHR48079:SF6">
    <property type="entry name" value="NAD(P)-BINDING DOMAIN-CONTAINING PROTEIN-RELATED"/>
    <property type="match status" value="1"/>
</dbReference>
<dbReference type="PANTHER" id="PTHR48079">
    <property type="entry name" value="PROTEIN YEEZ"/>
    <property type="match status" value="1"/>
</dbReference>
<evidence type="ECO:0000259" key="2">
    <source>
        <dbReference type="Pfam" id="PF01370"/>
    </source>
</evidence>
<dbReference type="InterPro" id="IPR036291">
    <property type="entry name" value="NAD(P)-bd_dom_sf"/>
</dbReference>
<dbReference type="KEGG" id="pmet:G4Y79_04175"/>
<dbReference type="Proteomes" id="UP000594468">
    <property type="component" value="Chromosome"/>
</dbReference>
<dbReference type="AlphaFoldDB" id="A0A7S8EAW2"/>
<sequence>MADTPEQNAEETTEQSSEQTLPNVFITNGTNAVGTALVRRLTAAGYAVTAGTDLGSKGAFEIRANGGIPVYPEVTRASNLRSLITMAKATIVINTVIEAVNGLPQYLADWRDYVSLIEDGTKAVAEAASQTGVKRLIHVSAAFAYGDHHGESVDESTHLSTENPLYEAVAHAETAVLKGAVPGYVLRAGYIYGANSEASRHIHDGLTISKSVKTGSGSTAWIQAQSLAEAIMLLVKRDFSDEEQGTIYNIVEDEYSTPDEFITDFGKAMGVDQPALSGWTFSIREPDPVRLALLNASAHPSNAKAKEELGWTPRYNRIAGIDTTLMEWRAAEMLPEPVVEASASADDILALPAS</sequence>
<dbReference type="GO" id="GO:0004029">
    <property type="term" value="F:aldehyde dehydrogenase (NAD+) activity"/>
    <property type="evidence" value="ECO:0007669"/>
    <property type="project" value="TreeGrafter"/>
</dbReference>
<evidence type="ECO:0000313" key="3">
    <source>
        <dbReference type="EMBL" id="QPC83587.1"/>
    </source>
</evidence>
<dbReference type="Gene3D" id="3.40.50.720">
    <property type="entry name" value="NAD(P)-binding Rossmann-like Domain"/>
    <property type="match status" value="1"/>
</dbReference>
<dbReference type="RefSeq" id="WP_195171653.1">
    <property type="nucleotide sequence ID" value="NZ_CP062983.1"/>
</dbReference>
<accession>A0A7S8EAW2</accession>
<proteinExistence type="predicted"/>
<dbReference type="GO" id="GO:0005737">
    <property type="term" value="C:cytoplasm"/>
    <property type="evidence" value="ECO:0007669"/>
    <property type="project" value="TreeGrafter"/>
</dbReference>
<evidence type="ECO:0000313" key="4">
    <source>
        <dbReference type="Proteomes" id="UP000594468"/>
    </source>
</evidence>
<reference evidence="3 4" key="1">
    <citation type="submission" date="2020-02" db="EMBL/GenBank/DDBJ databases">
        <authorList>
            <person name="Zheng R.K."/>
            <person name="Sun C.M."/>
        </authorList>
    </citation>
    <scope>NUCLEOTIDE SEQUENCE [LARGE SCALE GENOMIC DNA]</scope>
    <source>
        <strain evidence="4">rifampicinis</strain>
    </source>
</reference>
<name>A0A7S8EAW2_9CHLR</name>
<feature type="domain" description="NAD-dependent epimerase/dehydratase" evidence="2">
    <location>
        <begin position="25"/>
        <end position="250"/>
    </location>
</feature>
<dbReference type="SUPFAM" id="SSF51735">
    <property type="entry name" value="NAD(P)-binding Rossmann-fold domains"/>
    <property type="match status" value="1"/>
</dbReference>
<dbReference type="InterPro" id="IPR051783">
    <property type="entry name" value="NAD(P)-dependent_oxidoreduct"/>
</dbReference>
<evidence type="ECO:0000256" key="1">
    <source>
        <dbReference type="SAM" id="MobiDB-lite"/>
    </source>
</evidence>
<dbReference type="EMBL" id="CP062983">
    <property type="protein sequence ID" value="QPC83587.1"/>
    <property type="molecule type" value="Genomic_DNA"/>
</dbReference>